<feature type="transmembrane region" description="Helical" evidence="9">
    <location>
        <begin position="430"/>
        <end position="449"/>
    </location>
</feature>
<accession>A0A6N9NJ35</accession>
<dbReference type="AlphaFoldDB" id="A0A6N9NJ35"/>
<keyword evidence="5" id="KW-0547">Nucleotide-binding</keyword>
<evidence type="ECO:0000259" key="12">
    <source>
        <dbReference type="Pfam" id="PF07568"/>
    </source>
</evidence>
<dbReference type="PROSITE" id="PS50005">
    <property type="entry name" value="TPR"/>
    <property type="match status" value="2"/>
</dbReference>
<dbReference type="Gene3D" id="3.30.450.20">
    <property type="entry name" value="PAS domain"/>
    <property type="match status" value="1"/>
</dbReference>
<dbReference type="Proteomes" id="UP000470771">
    <property type="component" value="Unassembled WGS sequence"/>
</dbReference>
<keyword evidence="7" id="KW-0067">ATP-binding</keyword>
<keyword evidence="9" id="KW-0812">Transmembrane</keyword>
<dbReference type="SMART" id="SM00028">
    <property type="entry name" value="TPR"/>
    <property type="match status" value="5"/>
</dbReference>
<dbReference type="Pfam" id="PF02518">
    <property type="entry name" value="HATPase_c"/>
    <property type="match status" value="1"/>
</dbReference>
<evidence type="ECO:0000313" key="13">
    <source>
        <dbReference type="EMBL" id="NBG65933.1"/>
    </source>
</evidence>
<evidence type="ECO:0000256" key="9">
    <source>
        <dbReference type="SAM" id="Phobius"/>
    </source>
</evidence>
<evidence type="ECO:0000256" key="5">
    <source>
        <dbReference type="ARBA" id="ARBA00022741"/>
    </source>
</evidence>
<organism evidence="13 14">
    <name type="scientific">Acidiluteibacter ferrifornacis</name>
    <dbReference type="NCBI Taxonomy" id="2692424"/>
    <lineage>
        <taxon>Bacteria</taxon>
        <taxon>Pseudomonadati</taxon>
        <taxon>Bacteroidota</taxon>
        <taxon>Flavobacteriia</taxon>
        <taxon>Flavobacteriales</taxon>
        <taxon>Cryomorphaceae</taxon>
        <taxon>Acidiluteibacter</taxon>
    </lineage>
</organism>
<evidence type="ECO:0000256" key="2">
    <source>
        <dbReference type="ARBA" id="ARBA00012438"/>
    </source>
</evidence>
<feature type="repeat" description="TPR" evidence="8">
    <location>
        <begin position="264"/>
        <end position="297"/>
    </location>
</feature>
<dbReference type="InterPro" id="IPR003594">
    <property type="entry name" value="HATPase_dom"/>
</dbReference>
<reference evidence="13 14" key="1">
    <citation type="submission" date="2019-12" db="EMBL/GenBank/DDBJ databases">
        <authorList>
            <person name="Zhao J."/>
        </authorList>
    </citation>
    <scope>NUCLEOTIDE SEQUENCE [LARGE SCALE GENOMIC DNA]</scope>
    <source>
        <strain evidence="13 14">S-15</strain>
    </source>
</reference>
<dbReference type="Pfam" id="PF13424">
    <property type="entry name" value="TPR_12"/>
    <property type="match status" value="1"/>
</dbReference>
<evidence type="ECO:0000256" key="10">
    <source>
        <dbReference type="SAM" id="SignalP"/>
    </source>
</evidence>
<feature type="chain" id="PRO_5026838573" description="histidine kinase" evidence="10">
    <location>
        <begin position="22"/>
        <end position="671"/>
    </location>
</feature>
<dbReference type="RefSeq" id="WP_160632887.1">
    <property type="nucleotide sequence ID" value="NZ_WWNE01000006.1"/>
</dbReference>
<dbReference type="EC" id="2.7.13.3" evidence="2"/>
<dbReference type="SUPFAM" id="SSF48452">
    <property type="entry name" value="TPR-like"/>
    <property type="match status" value="1"/>
</dbReference>
<dbReference type="InterPro" id="IPR011495">
    <property type="entry name" value="Sig_transdc_His_kin_sub2_dim/P"/>
</dbReference>
<gene>
    <name evidence="13" type="ORF">GQN54_07360</name>
</gene>
<evidence type="ECO:0000313" key="14">
    <source>
        <dbReference type="Proteomes" id="UP000470771"/>
    </source>
</evidence>
<keyword evidence="14" id="KW-1185">Reference proteome</keyword>
<evidence type="ECO:0000256" key="3">
    <source>
        <dbReference type="ARBA" id="ARBA00022553"/>
    </source>
</evidence>
<dbReference type="Gene3D" id="3.30.565.10">
    <property type="entry name" value="Histidine kinase-like ATPase, C-terminal domain"/>
    <property type="match status" value="1"/>
</dbReference>
<keyword evidence="10" id="KW-0732">Signal</keyword>
<evidence type="ECO:0000256" key="1">
    <source>
        <dbReference type="ARBA" id="ARBA00000085"/>
    </source>
</evidence>
<keyword evidence="9" id="KW-0472">Membrane</keyword>
<dbReference type="Pfam" id="PF13181">
    <property type="entry name" value="TPR_8"/>
    <property type="match status" value="2"/>
</dbReference>
<comment type="caution">
    <text evidence="13">The sequence shown here is derived from an EMBL/GenBank/DDBJ whole genome shotgun (WGS) entry which is preliminary data.</text>
</comment>
<dbReference type="InterPro" id="IPR011990">
    <property type="entry name" value="TPR-like_helical_dom_sf"/>
</dbReference>
<feature type="domain" description="Signal transduction histidine kinase subgroup 2 dimerisation and phosphoacceptor" evidence="12">
    <location>
        <begin position="485"/>
        <end position="560"/>
    </location>
</feature>
<keyword evidence="4" id="KW-0808">Transferase</keyword>
<name>A0A6N9NJ35_9FLAO</name>
<evidence type="ECO:0000256" key="6">
    <source>
        <dbReference type="ARBA" id="ARBA00022777"/>
    </source>
</evidence>
<feature type="repeat" description="TPR" evidence="8">
    <location>
        <begin position="304"/>
        <end position="337"/>
    </location>
</feature>
<protein>
    <recommendedName>
        <fullName evidence="2">histidine kinase</fullName>
        <ecNumber evidence="2">2.7.13.3</ecNumber>
    </recommendedName>
</protein>
<evidence type="ECO:0000256" key="8">
    <source>
        <dbReference type="PROSITE-ProRule" id="PRU00339"/>
    </source>
</evidence>
<keyword evidence="8" id="KW-0802">TPR repeat</keyword>
<dbReference type="Pfam" id="PF07568">
    <property type="entry name" value="HisKA_2"/>
    <property type="match status" value="1"/>
</dbReference>
<dbReference type="InterPro" id="IPR019734">
    <property type="entry name" value="TPR_rpt"/>
</dbReference>
<evidence type="ECO:0000256" key="7">
    <source>
        <dbReference type="ARBA" id="ARBA00022840"/>
    </source>
</evidence>
<keyword evidence="3" id="KW-0597">Phosphoprotein</keyword>
<dbReference type="InterPro" id="IPR036890">
    <property type="entry name" value="HATPase_C_sf"/>
</dbReference>
<sequence>MRLFKIIFLLILFLGNKTSFANEVKTYQDWKQLSAQYLEINDSLHYFYLNKALLSIDANNPNYLLTALSTAKAAIRVSLLDTAERLLNHIQDDLYNSNDSVSLSQYYYTRSEISQKRGQLIKAESEISRAIDFALPNATLELARAYNTYAAILFRKGKQEESLNTLFKVEKVYARDSSIIVEYANSNNNIGNIYQEIGNYQKALTYHYEACKINRILNKNTNLLISYNNIAVSHIMLKNNDSALYYLDLIIKDPNNFSTSHINSKAYLNIGIIYLEKKQFDKAILSLNQSKEICLKNDDKVGSIIALFNLGECYIQNGELSKGEEVLNQALKLTREIGVNRYYSEVYTLLVRLSVKKNDYKSALKYQQAYSRYKDSLYDQVEVKVLENLEVKYNQERQIFRDSLERVRENNITALAQEKRIQQLESEQNIRNLLSICLLFIAGLLFLIYSKYRAQKKSNAIIDATNEELKRTLISKEEKEVLLKEIHHRVKNNLQIISSLMRLQSNTSKSYQLKANYQEMQGRINSMALVHQQLYGSKDFATIDVADYINTLVDRVQSVYSSEGIEVEKSIEIKDLTIEELIPLGLLVNELLTNCFKYAFKSDSGFIKIIVKYADGKRYLSITDNGVGLDNPDEAFDKGTFGAELFKTLVLQLDGEYKLSSENGLKVEVYF</sequence>
<evidence type="ECO:0000256" key="4">
    <source>
        <dbReference type="ARBA" id="ARBA00022679"/>
    </source>
</evidence>
<dbReference type="GO" id="GO:0005524">
    <property type="term" value="F:ATP binding"/>
    <property type="evidence" value="ECO:0007669"/>
    <property type="project" value="UniProtKB-KW"/>
</dbReference>
<dbReference type="Gene3D" id="1.25.40.10">
    <property type="entry name" value="Tetratricopeptide repeat domain"/>
    <property type="match status" value="2"/>
</dbReference>
<dbReference type="EMBL" id="WWNE01000006">
    <property type="protein sequence ID" value="NBG65933.1"/>
    <property type="molecule type" value="Genomic_DNA"/>
</dbReference>
<dbReference type="GO" id="GO:0004673">
    <property type="term" value="F:protein histidine kinase activity"/>
    <property type="evidence" value="ECO:0007669"/>
    <property type="project" value="UniProtKB-EC"/>
</dbReference>
<feature type="signal peptide" evidence="10">
    <location>
        <begin position="1"/>
        <end position="21"/>
    </location>
</feature>
<proteinExistence type="predicted"/>
<evidence type="ECO:0000259" key="11">
    <source>
        <dbReference type="Pfam" id="PF02518"/>
    </source>
</evidence>
<feature type="domain" description="Histidine kinase/HSP90-like ATPase" evidence="11">
    <location>
        <begin position="583"/>
        <end position="670"/>
    </location>
</feature>
<keyword evidence="9" id="KW-1133">Transmembrane helix</keyword>
<comment type="catalytic activity">
    <reaction evidence="1">
        <text>ATP + protein L-histidine = ADP + protein N-phospho-L-histidine.</text>
        <dbReference type="EC" id="2.7.13.3"/>
    </reaction>
</comment>
<dbReference type="SUPFAM" id="SSF55874">
    <property type="entry name" value="ATPase domain of HSP90 chaperone/DNA topoisomerase II/histidine kinase"/>
    <property type="match status" value="1"/>
</dbReference>
<dbReference type="PANTHER" id="PTHR41523:SF8">
    <property type="entry name" value="ETHYLENE RESPONSE SENSOR PROTEIN"/>
    <property type="match status" value="1"/>
</dbReference>
<keyword evidence="6" id="KW-0418">Kinase</keyword>
<dbReference type="PANTHER" id="PTHR41523">
    <property type="entry name" value="TWO-COMPONENT SYSTEM SENSOR PROTEIN"/>
    <property type="match status" value="1"/>
</dbReference>